<dbReference type="AlphaFoldDB" id="A0A6H9YN48"/>
<keyword evidence="7 9" id="KW-0472">Membrane</keyword>
<organism evidence="10 11">
    <name type="scientific">Actinomadura rudentiformis</name>
    <dbReference type="NCBI Taxonomy" id="359158"/>
    <lineage>
        <taxon>Bacteria</taxon>
        <taxon>Bacillati</taxon>
        <taxon>Actinomycetota</taxon>
        <taxon>Actinomycetes</taxon>
        <taxon>Streptosporangiales</taxon>
        <taxon>Thermomonosporaceae</taxon>
        <taxon>Actinomadura</taxon>
    </lineage>
</organism>
<evidence type="ECO:0000256" key="8">
    <source>
        <dbReference type="ARBA" id="ARBA00037998"/>
    </source>
</evidence>
<dbReference type="RefSeq" id="WP_151570099.1">
    <property type="nucleotide sequence ID" value="NZ_WBMT01000031.1"/>
</dbReference>
<keyword evidence="4 9" id="KW-0812">Transmembrane</keyword>
<dbReference type="Pfam" id="PF02653">
    <property type="entry name" value="BPD_transp_2"/>
    <property type="match status" value="1"/>
</dbReference>
<keyword evidence="11" id="KW-1185">Reference proteome</keyword>
<dbReference type="GO" id="GO:0022857">
    <property type="term" value="F:transmembrane transporter activity"/>
    <property type="evidence" value="ECO:0007669"/>
    <property type="project" value="InterPro"/>
</dbReference>
<evidence type="ECO:0000256" key="7">
    <source>
        <dbReference type="ARBA" id="ARBA00023136"/>
    </source>
</evidence>
<dbReference type="CDD" id="cd06582">
    <property type="entry name" value="TM_PBP1_LivH_like"/>
    <property type="match status" value="1"/>
</dbReference>
<feature type="transmembrane region" description="Helical" evidence="9">
    <location>
        <begin position="33"/>
        <end position="52"/>
    </location>
</feature>
<evidence type="ECO:0000256" key="3">
    <source>
        <dbReference type="ARBA" id="ARBA00022475"/>
    </source>
</evidence>
<keyword evidence="6 9" id="KW-1133">Transmembrane helix</keyword>
<feature type="transmembrane region" description="Helical" evidence="9">
    <location>
        <begin position="88"/>
        <end position="107"/>
    </location>
</feature>
<dbReference type="Proteomes" id="UP000468735">
    <property type="component" value="Unassembled WGS sequence"/>
</dbReference>
<evidence type="ECO:0000256" key="1">
    <source>
        <dbReference type="ARBA" id="ARBA00004651"/>
    </source>
</evidence>
<feature type="transmembrane region" description="Helical" evidence="9">
    <location>
        <begin position="58"/>
        <end position="76"/>
    </location>
</feature>
<dbReference type="PANTHER" id="PTHR11795:SF450">
    <property type="entry name" value="ABC TRANSPORTER PERMEASE PROTEIN"/>
    <property type="match status" value="1"/>
</dbReference>
<evidence type="ECO:0000256" key="6">
    <source>
        <dbReference type="ARBA" id="ARBA00022989"/>
    </source>
</evidence>
<evidence type="ECO:0000313" key="11">
    <source>
        <dbReference type="Proteomes" id="UP000468735"/>
    </source>
</evidence>
<dbReference type="InterPro" id="IPR001851">
    <property type="entry name" value="ABC_transp_permease"/>
</dbReference>
<dbReference type="InterPro" id="IPR052157">
    <property type="entry name" value="BCAA_transport_permease"/>
</dbReference>
<protein>
    <submittedName>
        <fullName evidence="10">Branched-chain amino acid ABC transporter permease</fullName>
    </submittedName>
</protein>
<keyword evidence="2" id="KW-0813">Transport</keyword>
<evidence type="ECO:0000256" key="9">
    <source>
        <dbReference type="SAM" id="Phobius"/>
    </source>
</evidence>
<dbReference type="EMBL" id="WBMT01000031">
    <property type="protein sequence ID" value="KAB2340206.1"/>
    <property type="molecule type" value="Genomic_DNA"/>
</dbReference>
<reference evidence="10 11" key="1">
    <citation type="submission" date="2019-09" db="EMBL/GenBank/DDBJ databases">
        <title>Actinomadura physcomitrii sp. nov., a novel actinomycete isolated from moss [Physcomitrium sphaericum (Ludw) Fuernr].</title>
        <authorList>
            <person name="Zhuang X."/>
            <person name="Liu C."/>
        </authorList>
    </citation>
    <scope>NUCLEOTIDE SEQUENCE [LARGE SCALE GENOMIC DNA]</scope>
    <source>
        <strain evidence="10 11">HMC1</strain>
    </source>
</reference>
<comment type="subcellular location">
    <subcellularLocation>
        <location evidence="1">Cell membrane</location>
        <topology evidence="1">Multi-pass membrane protein</topology>
    </subcellularLocation>
</comment>
<dbReference type="OrthoDB" id="9807115at2"/>
<evidence type="ECO:0000256" key="2">
    <source>
        <dbReference type="ARBA" id="ARBA00022448"/>
    </source>
</evidence>
<comment type="caution">
    <text evidence="10">The sequence shown here is derived from an EMBL/GenBank/DDBJ whole genome shotgun (WGS) entry which is preliminary data.</text>
</comment>
<proteinExistence type="inferred from homology"/>
<feature type="transmembrane region" description="Helical" evidence="9">
    <location>
        <begin position="136"/>
        <end position="155"/>
    </location>
</feature>
<sequence>MKILQLVLLGVSLGSIYSLIALGFVVIYKGTKVINLAHGSVLLAGAYAVAVLSPHTGFLPAVALGAVASALCAVVIQRLVAAMRTQNHLVLTILTIGVDILLATELSRRIGSRVLTMGDPWGGRRVEILGTVLPQARIAATVVGILFIALFFLVFRRTDFGVRMRASADDPRTAALMGIDQRKVALTSWAIGGALACVAGVFLAGFPNPGLDHTSGLIALNAIPAIIIGGLDSTEGAVLGGLIVGVTQTLVDGNASSLHFLGEGFGTVAPYVVMLLILLWRPSGLMGSKELNRV</sequence>
<keyword evidence="5" id="KW-0029">Amino-acid transport</keyword>
<feature type="transmembrane region" description="Helical" evidence="9">
    <location>
        <begin position="260"/>
        <end position="280"/>
    </location>
</feature>
<dbReference type="PANTHER" id="PTHR11795">
    <property type="entry name" value="BRANCHED-CHAIN AMINO ACID TRANSPORT SYSTEM PERMEASE PROTEIN LIVH"/>
    <property type="match status" value="1"/>
</dbReference>
<dbReference type="GO" id="GO:0005886">
    <property type="term" value="C:plasma membrane"/>
    <property type="evidence" value="ECO:0007669"/>
    <property type="project" value="UniProtKB-SubCell"/>
</dbReference>
<keyword evidence="3" id="KW-1003">Cell membrane</keyword>
<dbReference type="GO" id="GO:0006865">
    <property type="term" value="P:amino acid transport"/>
    <property type="evidence" value="ECO:0007669"/>
    <property type="project" value="UniProtKB-KW"/>
</dbReference>
<name>A0A6H9YN48_9ACTN</name>
<accession>A0A6H9YN48</accession>
<evidence type="ECO:0000256" key="4">
    <source>
        <dbReference type="ARBA" id="ARBA00022692"/>
    </source>
</evidence>
<comment type="similarity">
    <text evidence="8">Belongs to the binding-protein-dependent transport system permease family. LivHM subfamily.</text>
</comment>
<evidence type="ECO:0000256" key="5">
    <source>
        <dbReference type="ARBA" id="ARBA00022970"/>
    </source>
</evidence>
<gene>
    <name evidence="10" type="ORF">F8566_45945</name>
</gene>
<feature type="transmembrane region" description="Helical" evidence="9">
    <location>
        <begin position="184"/>
        <end position="206"/>
    </location>
</feature>
<feature type="transmembrane region" description="Helical" evidence="9">
    <location>
        <begin position="6"/>
        <end position="26"/>
    </location>
</feature>
<evidence type="ECO:0000313" key="10">
    <source>
        <dbReference type="EMBL" id="KAB2340206.1"/>
    </source>
</evidence>